<reference evidence="1 2" key="1">
    <citation type="submission" date="2016-07" db="EMBL/GenBank/DDBJ databases">
        <title>High microdiversification within the ubiquitous acI lineage of Actinobacteria.</title>
        <authorList>
            <person name="Neuenschwander S.M."/>
            <person name="Salcher M."/>
            <person name="Ghai R."/>
            <person name="Pernthaler J."/>
        </authorList>
    </citation>
    <scope>NUCLEOTIDE SEQUENCE [LARGE SCALE GENOMIC DNA]</scope>
    <source>
        <strain evidence="1">MMS-IA-79</strain>
    </source>
</reference>
<organism evidence="1 2">
    <name type="scientific">Candidatus Planktophila versatilis</name>
    <dbReference type="NCBI Taxonomy" id="1884905"/>
    <lineage>
        <taxon>Bacteria</taxon>
        <taxon>Bacillati</taxon>
        <taxon>Actinomycetota</taxon>
        <taxon>Actinomycetes</taxon>
        <taxon>Candidatus Nanopelagicales</taxon>
        <taxon>Candidatus Nanopelagicaceae</taxon>
        <taxon>Candidatus Planktophila</taxon>
    </lineage>
</organism>
<dbReference type="RefSeq" id="WP_095674589.1">
    <property type="nucleotide sequence ID" value="NZ_CP016774.1"/>
</dbReference>
<protein>
    <submittedName>
        <fullName evidence="1">Uncharacterized protein</fullName>
    </submittedName>
</protein>
<dbReference type="Proteomes" id="UP000217177">
    <property type="component" value="Chromosome"/>
</dbReference>
<evidence type="ECO:0000313" key="2">
    <source>
        <dbReference type="Proteomes" id="UP000217177"/>
    </source>
</evidence>
<proteinExistence type="predicted"/>
<evidence type="ECO:0000313" key="1">
    <source>
        <dbReference type="EMBL" id="ASY17032.1"/>
    </source>
</evidence>
<name>A0ABN5BF08_9ACTN</name>
<sequence>MQSENQSRIEQARLEKKYEGLKLLYHGTSLFNAQSMATSSAKRPANTRLAEELCSSFNSTLAEVVADKSSHGFFDQFVFANSPAQSRDKEIYTSTGFVLAANYASRGPEWRYHLLMYFASKALNTSFNPMAHNEEIETWIKRYAEPAAIVILDASNYPKYPEINEFIKKLSKGDTVRIPYPLPDTVRVIEFIQWGNEINS</sequence>
<keyword evidence="2" id="KW-1185">Reference proteome</keyword>
<dbReference type="EMBL" id="CP016774">
    <property type="protein sequence ID" value="ASY17032.1"/>
    <property type="molecule type" value="Genomic_DNA"/>
</dbReference>
<gene>
    <name evidence="1" type="ORF">A1sIA79_02085</name>
</gene>
<accession>A0ABN5BF08</accession>